<dbReference type="InterPro" id="IPR050900">
    <property type="entry name" value="Transposase_IS3/IS150/IS904"/>
</dbReference>
<dbReference type="AlphaFoldDB" id="A0A179IP45"/>
<reference evidence="3 4" key="1">
    <citation type="submission" date="2015-09" db="EMBL/GenBank/DDBJ databases">
        <title>Draft genome sequence of Hydrogenibacillus schlegelii DSM 2000.</title>
        <authorList>
            <person name="Hemp J."/>
        </authorList>
    </citation>
    <scope>NUCLEOTIDE SEQUENCE [LARGE SCALE GENOMIC DNA]</scope>
    <source>
        <strain evidence="3 4">MA 48</strain>
    </source>
</reference>
<dbReference type="PANTHER" id="PTHR46889:SF7">
    <property type="entry name" value="TRANSPOSASE FOR INSERTION SEQUENCE ELEMENT IS904"/>
    <property type="match status" value="1"/>
</dbReference>
<organism evidence="3 4">
    <name type="scientific">Hydrogenibacillus schlegelii</name>
    <name type="common">Bacillus schlegelii</name>
    <dbReference type="NCBI Taxonomy" id="1484"/>
    <lineage>
        <taxon>Bacteria</taxon>
        <taxon>Bacillati</taxon>
        <taxon>Bacillota</taxon>
        <taxon>Bacilli</taxon>
        <taxon>Bacillales</taxon>
        <taxon>Bacillales Family X. Incertae Sedis</taxon>
        <taxon>Hydrogenibacillus</taxon>
    </lineage>
</organism>
<dbReference type="EMBL" id="JXBB01000028">
    <property type="protein sequence ID" value="OAR04013.1"/>
    <property type="molecule type" value="Genomic_DNA"/>
</dbReference>
<comment type="caution">
    <text evidence="3">The sequence shown here is derived from an EMBL/GenBank/DDBJ whole genome shotgun (WGS) entry which is preliminary data.</text>
</comment>
<dbReference type="PANTHER" id="PTHR46889">
    <property type="entry name" value="TRANSPOSASE INSF FOR INSERTION SEQUENCE IS3B-RELATED"/>
    <property type="match status" value="1"/>
</dbReference>
<dbReference type="InterPro" id="IPR025948">
    <property type="entry name" value="HTH-like_dom"/>
</dbReference>
<dbReference type="NCBIfam" id="NF033516">
    <property type="entry name" value="transpos_IS3"/>
    <property type="match status" value="1"/>
</dbReference>
<dbReference type="Proteomes" id="UP000243024">
    <property type="component" value="Unassembled WGS sequence"/>
</dbReference>
<dbReference type="GO" id="GO:0015074">
    <property type="term" value="P:DNA integration"/>
    <property type="evidence" value="ECO:0007669"/>
    <property type="project" value="InterPro"/>
</dbReference>
<dbReference type="Pfam" id="PF13276">
    <property type="entry name" value="HTH_21"/>
    <property type="match status" value="1"/>
</dbReference>
<protein>
    <recommendedName>
        <fullName evidence="2">Integrase catalytic domain-containing protein</fullName>
    </recommendedName>
</protein>
<dbReference type="Pfam" id="PF00665">
    <property type="entry name" value="rve"/>
    <property type="match status" value="1"/>
</dbReference>
<evidence type="ECO:0000313" key="3">
    <source>
        <dbReference type="EMBL" id="OAR04013.1"/>
    </source>
</evidence>
<sequence>MCRLLRVSRQAYYDWCKRRKSQRQIDSELLMDAIREVYREFKGRYGSPRIALELCKRGIFTSKNRVARHMQRMGLVALPWRRKHRLGRKPSAGRIVENLVQRAFSAETKNVLWVGDITYIPLQHGFLYLATYIDVFSRKVVGWAMKTRMTEQLVIDAFLQAEGREQPPAGLIVHTDRGSQYTSRRYQETVKRHGGVISMSRLGDPYDNAVMEAFYKTLKAELLAGGKFAGVREAEKAVFEYIEMFYNSKRMHSALGYLTPKEYERCHT</sequence>
<proteinExistence type="predicted"/>
<dbReference type="InterPro" id="IPR001584">
    <property type="entry name" value="Integrase_cat-core"/>
</dbReference>
<feature type="domain" description="Integrase catalytic" evidence="2">
    <location>
        <begin position="105"/>
        <end position="268"/>
    </location>
</feature>
<dbReference type="InterPro" id="IPR036397">
    <property type="entry name" value="RNaseH_sf"/>
</dbReference>
<dbReference type="STRING" id="1484.SA87_00085"/>
<dbReference type="GO" id="GO:0003676">
    <property type="term" value="F:nucleic acid binding"/>
    <property type="evidence" value="ECO:0007669"/>
    <property type="project" value="InterPro"/>
</dbReference>
<keyword evidence="4" id="KW-1185">Reference proteome</keyword>
<gene>
    <name evidence="3" type="ORF">SA87_00085</name>
</gene>
<evidence type="ECO:0000259" key="2">
    <source>
        <dbReference type="PROSITE" id="PS50994"/>
    </source>
</evidence>
<accession>A0A179IP45</accession>
<dbReference type="SUPFAM" id="SSF53098">
    <property type="entry name" value="Ribonuclease H-like"/>
    <property type="match status" value="1"/>
</dbReference>
<evidence type="ECO:0000313" key="4">
    <source>
        <dbReference type="Proteomes" id="UP000243024"/>
    </source>
</evidence>
<dbReference type="Pfam" id="PF13333">
    <property type="entry name" value="rve_2"/>
    <property type="match status" value="1"/>
</dbReference>
<comment type="function">
    <text evidence="1">Involved in the transposition of the insertion sequence.</text>
</comment>
<evidence type="ECO:0000256" key="1">
    <source>
        <dbReference type="ARBA" id="ARBA00002286"/>
    </source>
</evidence>
<dbReference type="InterPro" id="IPR048020">
    <property type="entry name" value="Transpos_IS3"/>
</dbReference>
<name>A0A179IP45_HYDSH</name>
<dbReference type="Gene3D" id="3.30.420.10">
    <property type="entry name" value="Ribonuclease H-like superfamily/Ribonuclease H"/>
    <property type="match status" value="1"/>
</dbReference>
<dbReference type="PROSITE" id="PS50994">
    <property type="entry name" value="INTEGRASE"/>
    <property type="match status" value="1"/>
</dbReference>
<dbReference type="InterPro" id="IPR012337">
    <property type="entry name" value="RNaseH-like_sf"/>
</dbReference>